<feature type="compositionally biased region" description="Basic residues" evidence="6">
    <location>
        <begin position="572"/>
        <end position="582"/>
    </location>
</feature>
<gene>
    <name evidence="7" type="ORF">B0T18DRAFT_332290</name>
</gene>
<keyword evidence="4" id="KW-0804">Transcription</keyword>
<keyword evidence="3" id="KW-0805">Transcription regulation</keyword>
<evidence type="ECO:0000256" key="5">
    <source>
        <dbReference type="ARBA" id="ARBA00023242"/>
    </source>
</evidence>
<keyword evidence="5" id="KW-0539">Nucleus</keyword>
<feature type="region of interest" description="Disordered" evidence="6">
    <location>
        <begin position="1"/>
        <end position="38"/>
    </location>
</feature>
<organism evidence="7 8">
    <name type="scientific">Schizothecium vesticola</name>
    <dbReference type="NCBI Taxonomy" id="314040"/>
    <lineage>
        <taxon>Eukaryota</taxon>
        <taxon>Fungi</taxon>
        <taxon>Dikarya</taxon>
        <taxon>Ascomycota</taxon>
        <taxon>Pezizomycotina</taxon>
        <taxon>Sordariomycetes</taxon>
        <taxon>Sordariomycetidae</taxon>
        <taxon>Sordariales</taxon>
        <taxon>Schizotheciaceae</taxon>
        <taxon>Schizothecium</taxon>
    </lineage>
</organism>
<evidence type="ECO:0000256" key="3">
    <source>
        <dbReference type="ARBA" id="ARBA00023015"/>
    </source>
</evidence>
<feature type="region of interest" description="Disordered" evidence="6">
    <location>
        <begin position="210"/>
        <end position="273"/>
    </location>
</feature>
<sequence length="582" mass="64302">MATTHDHAMADGPLRPDRRTNGSPLPAQSQSKRDKRRQMLADRLAALSERMAKDRDQAFREQLQKIQIDTSLVMRVDPYVDRPMDNFEEDQRKLQQANGDPDGHLGGPRSLLEMAGPKFPQWMETVQDLVEQRDYALTKYKFDFDKKTSEIINTHAYKVETANREYRAFSQTLRDRLINAIQSKKFRLNKEKEAFEISDASALLLHPNQFSITNPVSPGGTHSKRTTRLRREVDDIPGMDGKKRKRNHNHNNNNDDDGSPAPPRRTLDPNNTTLLWQTDRLVNRKTTGPVYSIDKLFTDKELSMTYNTAAVGAHKYILTHKPKLDEQGRPVSSPDGSEAGGVDNNEDQEGSDSVPSAPMMERNVSHATRSARGGANQINFSDDKLMGMEALSNFHAPGNFERMLHADPKLPPTFPSTYVKGHTKQSDFNTPTALAPEDVNADMMVMQALRQYDQTHGTGANFSAENGSRKLLEAVAQPAPTSKYVTYLQGERPSENEVRQRLGLPEVVAPSHQAELAVPDGLGTPSKIGRSGTPAQSPMKALVGGPAAAAALGGVSMSRQSSANGAPMSRSSSRKGRSTRAG</sequence>
<feature type="region of interest" description="Disordered" evidence="6">
    <location>
        <begin position="554"/>
        <end position="582"/>
    </location>
</feature>
<keyword evidence="2" id="KW-0678">Repressor</keyword>
<comment type="subcellular location">
    <subcellularLocation>
        <location evidence="1">Nucleus</location>
    </subcellularLocation>
</comment>
<accession>A0AA40K015</accession>
<feature type="region of interest" description="Disordered" evidence="6">
    <location>
        <begin position="321"/>
        <end position="376"/>
    </location>
</feature>
<evidence type="ECO:0000256" key="4">
    <source>
        <dbReference type="ARBA" id="ARBA00023163"/>
    </source>
</evidence>
<feature type="region of interest" description="Disordered" evidence="6">
    <location>
        <begin position="517"/>
        <end position="542"/>
    </location>
</feature>
<dbReference type="EMBL" id="JAUKUD010000006">
    <property type="protein sequence ID" value="KAK0741058.1"/>
    <property type="molecule type" value="Genomic_DNA"/>
</dbReference>
<reference evidence="7" key="1">
    <citation type="submission" date="2023-06" db="EMBL/GenBank/DDBJ databases">
        <title>Genome-scale phylogeny and comparative genomics of the fungal order Sordariales.</title>
        <authorList>
            <consortium name="Lawrence Berkeley National Laboratory"/>
            <person name="Hensen N."/>
            <person name="Bonometti L."/>
            <person name="Westerberg I."/>
            <person name="Brannstrom I.O."/>
            <person name="Guillou S."/>
            <person name="Cros-Aarteil S."/>
            <person name="Calhoun S."/>
            <person name="Haridas S."/>
            <person name="Kuo A."/>
            <person name="Mondo S."/>
            <person name="Pangilinan J."/>
            <person name="Riley R."/>
            <person name="LaButti K."/>
            <person name="Andreopoulos B."/>
            <person name="Lipzen A."/>
            <person name="Chen C."/>
            <person name="Yanf M."/>
            <person name="Daum C."/>
            <person name="Ng V."/>
            <person name="Clum A."/>
            <person name="Steindorff A."/>
            <person name="Ohm R."/>
            <person name="Martin F."/>
            <person name="Silar P."/>
            <person name="Natvig D."/>
            <person name="Lalanne C."/>
            <person name="Gautier V."/>
            <person name="Ament-velasquez S.L."/>
            <person name="Kruys A."/>
            <person name="Hutchinson M.I."/>
            <person name="Powell A.J."/>
            <person name="Barry K."/>
            <person name="Miller A.N."/>
            <person name="Grigoriev I.V."/>
            <person name="Debuchy R."/>
            <person name="Gladieux P."/>
            <person name="Thoren M.H."/>
            <person name="Johannesson H."/>
        </authorList>
    </citation>
    <scope>NUCLEOTIDE SEQUENCE</scope>
    <source>
        <strain evidence="7">SMH3187-1</strain>
    </source>
</reference>
<dbReference type="AlphaFoldDB" id="A0AA40K015"/>
<dbReference type="GO" id="GO:0010468">
    <property type="term" value="P:regulation of gene expression"/>
    <property type="evidence" value="ECO:0007669"/>
    <property type="project" value="UniProtKB-ARBA"/>
</dbReference>
<proteinExistence type="predicted"/>
<evidence type="ECO:0000256" key="1">
    <source>
        <dbReference type="ARBA" id="ARBA00004123"/>
    </source>
</evidence>
<feature type="compositionally biased region" description="Basic and acidic residues" evidence="6">
    <location>
        <begin position="1"/>
        <end position="20"/>
    </location>
</feature>
<dbReference type="PANTHER" id="PTHR21964">
    <property type="entry name" value="BREAST CANCER METASTASIS-SUPPRESSOR 1"/>
    <property type="match status" value="1"/>
</dbReference>
<evidence type="ECO:0000313" key="8">
    <source>
        <dbReference type="Proteomes" id="UP001172155"/>
    </source>
</evidence>
<dbReference type="Pfam" id="PF08598">
    <property type="entry name" value="Sds3"/>
    <property type="match status" value="1"/>
</dbReference>
<dbReference type="SMART" id="SM01401">
    <property type="entry name" value="Sds3"/>
    <property type="match status" value="1"/>
</dbReference>
<comment type="caution">
    <text evidence="7">The sequence shown here is derived from an EMBL/GenBank/DDBJ whole genome shotgun (WGS) entry which is preliminary data.</text>
</comment>
<feature type="compositionally biased region" description="Polar residues" evidence="6">
    <location>
        <begin position="21"/>
        <end position="30"/>
    </location>
</feature>
<evidence type="ECO:0000256" key="2">
    <source>
        <dbReference type="ARBA" id="ARBA00022491"/>
    </source>
</evidence>
<evidence type="ECO:0000313" key="7">
    <source>
        <dbReference type="EMBL" id="KAK0741058.1"/>
    </source>
</evidence>
<dbReference type="Proteomes" id="UP001172155">
    <property type="component" value="Unassembled WGS sequence"/>
</dbReference>
<protein>
    <submittedName>
        <fullName evidence="7">Sds3-like-domain-containing protein</fullName>
    </submittedName>
</protein>
<dbReference type="InterPro" id="IPR013907">
    <property type="entry name" value="Sds3"/>
</dbReference>
<name>A0AA40K015_9PEZI</name>
<keyword evidence="8" id="KW-1185">Reference proteome</keyword>
<evidence type="ECO:0000256" key="6">
    <source>
        <dbReference type="SAM" id="MobiDB-lite"/>
    </source>
</evidence>
<dbReference type="GO" id="GO:0005654">
    <property type="term" value="C:nucleoplasm"/>
    <property type="evidence" value="ECO:0007669"/>
    <property type="project" value="UniProtKB-ARBA"/>
</dbReference>